<dbReference type="GO" id="GO:0005634">
    <property type="term" value="C:nucleus"/>
    <property type="evidence" value="ECO:0007669"/>
    <property type="project" value="UniProtKB-SubCell"/>
</dbReference>
<proteinExistence type="predicted"/>
<gene>
    <name evidence="6" type="ORF">OPV22_027877</name>
</gene>
<keyword evidence="7" id="KW-1185">Reference proteome</keyword>
<dbReference type="GO" id="GO:0006357">
    <property type="term" value="P:regulation of transcription by RNA polymerase II"/>
    <property type="evidence" value="ECO:0007669"/>
    <property type="project" value="InterPro"/>
</dbReference>
<dbReference type="GO" id="GO:0003677">
    <property type="term" value="F:DNA binding"/>
    <property type="evidence" value="ECO:0007669"/>
    <property type="project" value="UniProtKB-UniRule"/>
</dbReference>
<evidence type="ECO:0000256" key="3">
    <source>
        <dbReference type="RuleBase" id="RU000682"/>
    </source>
</evidence>
<reference evidence="6 7" key="1">
    <citation type="submission" date="2022-12" db="EMBL/GenBank/DDBJ databases">
        <title>Chromosome-scale assembly of the Ensete ventricosum genome.</title>
        <authorList>
            <person name="Dussert Y."/>
            <person name="Stocks J."/>
            <person name="Wendawek A."/>
            <person name="Woldeyes F."/>
            <person name="Nichols R.A."/>
            <person name="Borrell J.S."/>
        </authorList>
    </citation>
    <scope>NUCLEOTIDE SEQUENCE [LARGE SCALE GENOMIC DNA]</scope>
    <source>
        <strain evidence="7">cv. Maze</strain>
        <tissue evidence="6">Seeds</tissue>
    </source>
</reference>
<feature type="compositionally biased region" description="Basic and acidic residues" evidence="4">
    <location>
        <begin position="582"/>
        <end position="596"/>
    </location>
</feature>
<evidence type="ECO:0000313" key="7">
    <source>
        <dbReference type="Proteomes" id="UP001222027"/>
    </source>
</evidence>
<dbReference type="EMBL" id="JAQQAF010000008">
    <property type="protein sequence ID" value="KAJ8465325.1"/>
    <property type="molecule type" value="Genomic_DNA"/>
</dbReference>
<keyword evidence="2 3" id="KW-0539">Nucleus</keyword>
<dbReference type="AlphaFoldDB" id="A0AAV8Q145"/>
<dbReference type="InterPro" id="IPR044977">
    <property type="entry name" value="RLT1-3"/>
</dbReference>
<dbReference type="InterPro" id="IPR009057">
    <property type="entry name" value="Homeodomain-like_sf"/>
</dbReference>
<evidence type="ECO:0000256" key="1">
    <source>
        <dbReference type="ARBA" id="ARBA00004123"/>
    </source>
</evidence>
<evidence type="ECO:0000256" key="2">
    <source>
        <dbReference type="PROSITE-ProRule" id="PRU00108"/>
    </source>
</evidence>
<dbReference type="PANTHER" id="PTHR36968">
    <property type="entry name" value="HOMEOBOX-DDT DOMAIN PROTEIN RLT2"/>
    <property type="match status" value="1"/>
</dbReference>
<dbReference type="CDD" id="cd00086">
    <property type="entry name" value="homeodomain"/>
    <property type="match status" value="1"/>
</dbReference>
<accession>A0AAV8Q145</accession>
<keyword evidence="2 3" id="KW-0238">DNA-binding</keyword>
<dbReference type="PANTHER" id="PTHR36968:SF8">
    <property type="entry name" value="HOMEOBOX-DDT DOMAIN PROTEIN RLT3 ISOFORM X1"/>
    <property type="match status" value="1"/>
</dbReference>
<dbReference type="InterPro" id="IPR001356">
    <property type="entry name" value="HD"/>
</dbReference>
<protein>
    <recommendedName>
        <fullName evidence="5">Homeobox domain-containing protein</fullName>
    </recommendedName>
</protein>
<evidence type="ECO:0000256" key="4">
    <source>
        <dbReference type="SAM" id="MobiDB-lite"/>
    </source>
</evidence>
<evidence type="ECO:0000259" key="5">
    <source>
        <dbReference type="PROSITE" id="PS50071"/>
    </source>
</evidence>
<comment type="subcellular location">
    <subcellularLocation>
        <location evidence="1 2 3">Nucleus</location>
    </subcellularLocation>
</comment>
<name>A0AAV8Q145_ENSVE</name>
<feature type="domain" description="Homeobox" evidence="5">
    <location>
        <begin position="20"/>
        <end position="75"/>
    </location>
</feature>
<dbReference type="Proteomes" id="UP001222027">
    <property type="component" value="Unassembled WGS sequence"/>
</dbReference>
<evidence type="ECO:0000313" key="6">
    <source>
        <dbReference type="EMBL" id="KAJ8465325.1"/>
    </source>
</evidence>
<dbReference type="SMART" id="SM00389">
    <property type="entry name" value="HOX"/>
    <property type="match status" value="1"/>
</dbReference>
<comment type="caution">
    <text evidence="6">The sequence shown here is derived from an EMBL/GenBank/DDBJ whole genome shotgun (WGS) entry which is preliminary data.</text>
</comment>
<sequence>MEHADRSLGEGPLEDVLTAKKQMKSPSQVQILEEAYAVEPNPTTWMKEKLARRTGLEYMRVQNWFGNRRFLDKHGPRRYTPRKSRDHLLGGGNSMHEASEFSPGSTSCMSLVSVARAGPSFIIGSACADELLSLKRHQPPQTFMPAGTSLVQPRVEPALQLPSSVMQPHVWAMYQKLQQAVTHAEDKLGHPSRAYEPTSTKFRPLTSGTFGVPLVNMQQKKTWQPCDGKETEGAWSESVKESTFLARLECGLVTSPFNESDVTVPDVHMHDTKAPRTVREYEFFPMAPSWLLNDENVNHTRPVSSINISSHGGQTSNKHACAISSFSFQYEASDATHQSQQGGVKTASSLAEYHKAPNCVLPNCAPDDRYAVSPVTQLGNLFYLSDKVNLHYDSYRRMEKAQIHSSESSGDNEFHPFDNAKISTPAAFEDTDNRDGNWTMQNQRRYQSCRLHHARSYDCFHVMPQGRSVTASVDVARQAYYFSDTDDSCRLLVAKWNHKENRAVYIIDDSDNTVSMSSGTESTLSYGYDDEATANVKGHAGGKSMEETDVNDEEDHAGEAHSRRKNFNVAGIGEDYDEMEDMYCKDGENNEYKRDSPLSSEHTL</sequence>
<keyword evidence="2 3" id="KW-0371">Homeobox</keyword>
<feature type="region of interest" description="Disordered" evidence="4">
    <location>
        <begin position="75"/>
        <end position="102"/>
    </location>
</feature>
<dbReference type="Pfam" id="PF00046">
    <property type="entry name" value="Homeodomain"/>
    <property type="match status" value="1"/>
</dbReference>
<feature type="compositionally biased region" description="Acidic residues" evidence="4">
    <location>
        <begin position="547"/>
        <end position="556"/>
    </location>
</feature>
<organism evidence="6 7">
    <name type="scientific">Ensete ventricosum</name>
    <name type="common">Abyssinian banana</name>
    <name type="synonym">Musa ensete</name>
    <dbReference type="NCBI Taxonomy" id="4639"/>
    <lineage>
        <taxon>Eukaryota</taxon>
        <taxon>Viridiplantae</taxon>
        <taxon>Streptophyta</taxon>
        <taxon>Embryophyta</taxon>
        <taxon>Tracheophyta</taxon>
        <taxon>Spermatophyta</taxon>
        <taxon>Magnoliopsida</taxon>
        <taxon>Liliopsida</taxon>
        <taxon>Zingiberales</taxon>
        <taxon>Musaceae</taxon>
        <taxon>Ensete</taxon>
    </lineage>
</organism>
<feature type="DNA-binding region" description="Homeobox" evidence="2">
    <location>
        <begin position="22"/>
        <end position="76"/>
    </location>
</feature>
<dbReference type="SUPFAM" id="SSF46689">
    <property type="entry name" value="Homeodomain-like"/>
    <property type="match status" value="1"/>
</dbReference>
<feature type="compositionally biased region" description="Basic residues" evidence="4">
    <location>
        <begin position="75"/>
        <end position="85"/>
    </location>
</feature>
<dbReference type="Gene3D" id="1.10.10.60">
    <property type="entry name" value="Homeodomain-like"/>
    <property type="match status" value="1"/>
</dbReference>
<feature type="region of interest" description="Disordered" evidence="4">
    <location>
        <begin position="538"/>
        <end position="604"/>
    </location>
</feature>
<dbReference type="PROSITE" id="PS50071">
    <property type="entry name" value="HOMEOBOX_2"/>
    <property type="match status" value="1"/>
</dbReference>